<dbReference type="InterPro" id="IPR036397">
    <property type="entry name" value="RNaseH_sf"/>
</dbReference>
<dbReference type="PANTHER" id="PTHR47074">
    <property type="entry name" value="BNAC02G40300D PROTEIN"/>
    <property type="match status" value="1"/>
</dbReference>
<name>A0AAW2DNG5_9ROSI</name>
<dbReference type="EMBL" id="JAZDWU010000002">
    <property type="protein sequence ID" value="KAL0011639.1"/>
    <property type="molecule type" value="Genomic_DNA"/>
</dbReference>
<sequence length="116" mass="12589">MKNATMDCLIDNNTAPAPNTYKINYDGALSNADNKSGIGVVVRDCQGEVIALLVQQLDQAYQPVEVEAMAACRAVEFGSDLGLHRAIVKDDSELVVKALRCKDNRLAPYAHLINDV</sequence>
<dbReference type="GO" id="GO:0004523">
    <property type="term" value="F:RNA-DNA hybrid ribonuclease activity"/>
    <property type="evidence" value="ECO:0007669"/>
    <property type="project" value="InterPro"/>
</dbReference>
<dbReference type="PANTHER" id="PTHR47074:SF48">
    <property type="entry name" value="POLYNUCLEOTIDYL TRANSFERASE, RIBONUCLEASE H-LIKE SUPERFAMILY PROTEIN"/>
    <property type="match status" value="1"/>
</dbReference>
<keyword evidence="3" id="KW-1185">Reference proteome</keyword>
<dbReference type="InterPro" id="IPR044730">
    <property type="entry name" value="RNase_H-like_dom_plant"/>
</dbReference>
<organism evidence="2 3">
    <name type="scientific">Lithocarpus litseifolius</name>
    <dbReference type="NCBI Taxonomy" id="425828"/>
    <lineage>
        <taxon>Eukaryota</taxon>
        <taxon>Viridiplantae</taxon>
        <taxon>Streptophyta</taxon>
        <taxon>Embryophyta</taxon>
        <taxon>Tracheophyta</taxon>
        <taxon>Spermatophyta</taxon>
        <taxon>Magnoliopsida</taxon>
        <taxon>eudicotyledons</taxon>
        <taxon>Gunneridae</taxon>
        <taxon>Pentapetalae</taxon>
        <taxon>rosids</taxon>
        <taxon>fabids</taxon>
        <taxon>Fagales</taxon>
        <taxon>Fagaceae</taxon>
        <taxon>Lithocarpus</taxon>
    </lineage>
</organism>
<evidence type="ECO:0000313" key="3">
    <source>
        <dbReference type="Proteomes" id="UP001459277"/>
    </source>
</evidence>
<dbReference type="CDD" id="cd06222">
    <property type="entry name" value="RNase_H_like"/>
    <property type="match status" value="1"/>
</dbReference>
<dbReference type="Proteomes" id="UP001459277">
    <property type="component" value="Unassembled WGS sequence"/>
</dbReference>
<proteinExistence type="predicted"/>
<reference evidence="2 3" key="1">
    <citation type="submission" date="2024-01" db="EMBL/GenBank/DDBJ databases">
        <title>A telomere-to-telomere, gap-free genome of sweet tea (Lithocarpus litseifolius).</title>
        <authorList>
            <person name="Zhou J."/>
        </authorList>
    </citation>
    <scope>NUCLEOTIDE SEQUENCE [LARGE SCALE GENOMIC DNA]</scope>
    <source>
        <strain evidence="2">Zhou-2022a</strain>
        <tissue evidence="2">Leaf</tissue>
    </source>
</reference>
<dbReference type="InterPro" id="IPR002156">
    <property type="entry name" value="RNaseH_domain"/>
</dbReference>
<dbReference type="Gene3D" id="3.30.420.10">
    <property type="entry name" value="Ribonuclease H-like superfamily/Ribonuclease H"/>
    <property type="match status" value="1"/>
</dbReference>
<dbReference type="AlphaFoldDB" id="A0AAW2DNG5"/>
<evidence type="ECO:0000313" key="2">
    <source>
        <dbReference type="EMBL" id="KAL0011639.1"/>
    </source>
</evidence>
<dbReference type="InterPro" id="IPR052929">
    <property type="entry name" value="RNase_H-like_EbsB-rel"/>
</dbReference>
<gene>
    <name evidence="2" type="ORF">SO802_006747</name>
</gene>
<dbReference type="GO" id="GO:0003676">
    <property type="term" value="F:nucleic acid binding"/>
    <property type="evidence" value="ECO:0007669"/>
    <property type="project" value="InterPro"/>
</dbReference>
<comment type="caution">
    <text evidence="2">The sequence shown here is derived from an EMBL/GenBank/DDBJ whole genome shotgun (WGS) entry which is preliminary data.</text>
</comment>
<dbReference type="Pfam" id="PF13456">
    <property type="entry name" value="RVT_3"/>
    <property type="match status" value="1"/>
</dbReference>
<dbReference type="InterPro" id="IPR012337">
    <property type="entry name" value="RNaseH-like_sf"/>
</dbReference>
<feature type="domain" description="RNase H type-1" evidence="1">
    <location>
        <begin position="24"/>
        <end position="115"/>
    </location>
</feature>
<protein>
    <recommendedName>
        <fullName evidence="1">RNase H type-1 domain-containing protein</fullName>
    </recommendedName>
</protein>
<evidence type="ECO:0000259" key="1">
    <source>
        <dbReference type="Pfam" id="PF13456"/>
    </source>
</evidence>
<accession>A0AAW2DNG5</accession>
<dbReference type="SUPFAM" id="SSF53098">
    <property type="entry name" value="Ribonuclease H-like"/>
    <property type="match status" value="1"/>
</dbReference>